<proteinExistence type="predicted"/>
<evidence type="ECO:0000259" key="5">
    <source>
        <dbReference type="PROSITE" id="PS01180"/>
    </source>
</evidence>
<dbReference type="Proteomes" id="UP000678393">
    <property type="component" value="Unassembled WGS sequence"/>
</dbReference>
<gene>
    <name evidence="6" type="ORF">CUNI_LOCUS22446</name>
</gene>
<dbReference type="SUPFAM" id="SSF49854">
    <property type="entry name" value="Spermadhesin, CUB domain"/>
    <property type="match status" value="1"/>
</dbReference>
<evidence type="ECO:0000313" key="7">
    <source>
        <dbReference type="Proteomes" id="UP000678393"/>
    </source>
</evidence>
<keyword evidence="2" id="KW-1015">Disulfide bond</keyword>
<organism evidence="6 7">
    <name type="scientific">Candidula unifasciata</name>
    <dbReference type="NCBI Taxonomy" id="100452"/>
    <lineage>
        <taxon>Eukaryota</taxon>
        <taxon>Metazoa</taxon>
        <taxon>Spiralia</taxon>
        <taxon>Lophotrochozoa</taxon>
        <taxon>Mollusca</taxon>
        <taxon>Gastropoda</taxon>
        <taxon>Heterobranchia</taxon>
        <taxon>Euthyneura</taxon>
        <taxon>Panpulmonata</taxon>
        <taxon>Eupulmonata</taxon>
        <taxon>Stylommatophora</taxon>
        <taxon>Helicina</taxon>
        <taxon>Helicoidea</taxon>
        <taxon>Geomitridae</taxon>
        <taxon>Candidula</taxon>
    </lineage>
</organism>
<feature type="non-terminal residue" evidence="6">
    <location>
        <position position="112"/>
    </location>
</feature>
<evidence type="ECO:0000256" key="1">
    <source>
        <dbReference type="ARBA" id="ARBA00022737"/>
    </source>
</evidence>
<keyword evidence="1" id="KW-0677">Repeat</keyword>
<dbReference type="EMBL" id="CAJHNH020008584">
    <property type="protein sequence ID" value="CAG5136888.1"/>
    <property type="molecule type" value="Genomic_DNA"/>
</dbReference>
<sequence length="112" mass="12494">CGGLFHSNQGSLSSPNHPSSYPHNTECRWDINVQSGYMVNLHFNPPFDLEARDCARDHVEVFDALSNGTLISLGRWCHNIEPPDLRSTSTRMVVVFLSDATTNGNGFSARWD</sequence>
<dbReference type="InterPro" id="IPR000859">
    <property type="entry name" value="CUB_dom"/>
</dbReference>
<comment type="caution">
    <text evidence="6">The sequence shown here is derived from an EMBL/GenBank/DDBJ whole genome shotgun (WGS) entry which is preliminary data.</text>
</comment>
<evidence type="ECO:0000256" key="3">
    <source>
        <dbReference type="PROSITE-ProRule" id="PRU00059"/>
    </source>
</evidence>
<comment type="caution">
    <text evidence="3">Lacks conserved residue(s) required for the propagation of feature annotation.</text>
</comment>
<dbReference type="Gene3D" id="2.60.120.290">
    <property type="entry name" value="Spermadhesin, CUB domain"/>
    <property type="match status" value="1"/>
</dbReference>
<evidence type="ECO:0000256" key="4">
    <source>
        <dbReference type="SAM" id="MobiDB-lite"/>
    </source>
</evidence>
<feature type="region of interest" description="Disordered" evidence="4">
    <location>
        <begin position="1"/>
        <end position="21"/>
    </location>
</feature>
<dbReference type="FunFam" id="2.60.120.290:FF:000013">
    <property type="entry name" value="Membrane frizzled-related protein"/>
    <property type="match status" value="1"/>
</dbReference>
<reference evidence="6" key="1">
    <citation type="submission" date="2021-04" db="EMBL/GenBank/DDBJ databases">
        <authorList>
            <consortium name="Molecular Ecology Group"/>
        </authorList>
    </citation>
    <scope>NUCLEOTIDE SEQUENCE</scope>
</reference>
<dbReference type="SMART" id="SM00042">
    <property type="entry name" value="CUB"/>
    <property type="match status" value="1"/>
</dbReference>
<evidence type="ECO:0000313" key="6">
    <source>
        <dbReference type="EMBL" id="CAG5136888.1"/>
    </source>
</evidence>
<feature type="compositionally biased region" description="Low complexity" evidence="4">
    <location>
        <begin position="11"/>
        <end position="21"/>
    </location>
</feature>
<keyword evidence="7" id="KW-1185">Reference proteome</keyword>
<feature type="domain" description="CUB" evidence="5">
    <location>
        <begin position="1"/>
        <end position="112"/>
    </location>
</feature>
<evidence type="ECO:0000256" key="2">
    <source>
        <dbReference type="ARBA" id="ARBA00023157"/>
    </source>
</evidence>
<feature type="compositionally biased region" description="Polar residues" evidence="4">
    <location>
        <begin position="1"/>
        <end position="10"/>
    </location>
</feature>
<dbReference type="PANTHER" id="PTHR24251:SF40">
    <property type="entry name" value="CUB DOMAIN-CONTAINING PROTEIN"/>
    <property type="match status" value="1"/>
</dbReference>
<accession>A0A8S4A9J2</accession>
<protein>
    <recommendedName>
        <fullName evidence="5">CUB domain-containing protein</fullName>
    </recommendedName>
</protein>
<dbReference type="AlphaFoldDB" id="A0A8S4A9J2"/>
<dbReference type="PANTHER" id="PTHR24251">
    <property type="entry name" value="OVOCHYMASE-RELATED"/>
    <property type="match status" value="1"/>
</dbReference>
<dbReference type="InterPro" id="IPR035914">
    <property type="entry name" value="Sperma_CUB_dom_sf"/>
</dbReference>
<dbReference type="CDD" id="cd00041">
    <property type="entry name" value="CUB"/>
    <property type="match status" value="1"/>
</dbReference>
<dbReference type="Pfam" id="PF00431">
    <property type="entry name" value="CUB"/>
    <property type="match status" value="1"/>
</dbReference>
<dbReference type="PROSITE" id="PS01180">
    <property type="entry name" value="CUB"/>
    <property type="match status" value="1"/>
</dbReference>
<name>A0A8S4A9J2_9EUPU</name>
<feature type="non-terminal residue" evidence="6">
    <location>
        <position position="1"/>
    </location>
</feature>
<dbReference type="OrthoDB" id="6161827at2759"/>